<evidence type="ECO:0000313" key="3">
    <source>
        <dbReference type="Proteomes" id="UP001623330"/>
    </source>
</evidence>
<dbReference type="SUPFAM" id="SSF54928">
    <property type="entry name" value="RNA-binding domain, RBD"/>
    <property type="match status" value="1"/>
</dbReference>
<accession>A0ABR4NQM5</accession>
<name>A0ABR4NQM5_9SACH</name>
<gene>
    <name evidence="2" type="ORF">RNJ44_00966</name>
</gene>
<proteinExistence type="predicted"/>
<comment type="caution">
    <text evidence="2">The sequence shown here is derived from an EMBL/GenBank/DDBJ whole genome shotgun (WGS) entry which is preliminary data.</text>
</comment>
<dbReference type="CDD" id="cd00590">
    <property type="entry name" value="RRM_SF"/>
    <property type="match status" value="1"/>
</dbReference>
<protein>
    <recommendedName>
        <fullName evidence="4">RRM domain-containing protein</fullName>
    </recommendedName>
</protein>
<evidence type="ECO:0000313" key="2">
    <source>
        <dbReference type="EMBL" id="KAL3230517.1"/>
    </source>
</evidence>
<evidence type="ECO:0000256" key="1">
    <source>
        <dbReference type="SAM" id="MobiDB-lite"/>
    </source>
</evidence>
<dbReference type="InterPro" id="IPR035979">
    <property type="entry name" value="RBD_domain_sf"/>
</dbReference>
<sequence length="252" mass="27558">MARKTETKNNKYAGKSLVDRIGRVNNVKTTPKLEKKNKAVTAGLTVVNGKLLKADDLGVLLRAAGTKSTNETKSKKAVKPSQPTEISRATIRAIKRERLRNNLNSTKGRQARSPMVRKSKLREAVITANNVRSSRSLQAAGSGSRASYSNTGNTLVISTNTAATDKSLILYNLTLGVNQNNLRRILENLASVSIKRVRVRDLPTGSATAHVWLNNATIEELERVRKLFHGALVDGRTIQVVISSESNNNLSY</sequence>
<evidence type="ECO:0008006" key="4">
    <source>
        <dbReference type="Google" id="ProtNLM"/>
    </source>
</evidence>
<reference evidence="2 3" key="1">
    <citation type="submission" date="2024-05" db="EMBL/GenBank/DDBJ databases">
        <title>Long read based assembly of the Candida bracarensis genome reveals expanded adhesin content.</title>
        <authorList>
            <person name="Marcet-Houben M."/>
            <person name="Ksiezopolska E."/>
            <person name="Gabaldon T."/>
        </authorList>
    </citation>
    <scope>NUCLEOTIDE SEQUENCE [LARGE SCALE GENOMIC DNA]</scope>
    <source>
        <strain evidence="2 3">CBM6</strain>
    </source>
</reference>
<keyword evidence="3" id="KW-1185">Reference proteome</keyword>
<dbReference type="EMBL" id="JBEVYD010000009">
    <property type="protein sequence ID" value="KAL3230517.1"/>
    <property type="molecule type" value="Genomic_DNA"/>
</dbReference>
<feature type="region of interest" description="Disordered" evidence="1">
    <location>
        <begin position="66"/>
        <end position="85"/>
    </location>
</feature>
<dbReference type="Proteomes" id="UP001623330">
    <property type="component" value="Unassembled WGS sequence"/>
</dbReference>
<organism evidence="2 3">
    <name type="scientific">Nakaseomyces bracarensis</name>
    <dbReference type="NCBI Taxonomy" id="273131"/>
    <lineage>
        <taxon>Eukaryota</taxon>
        <taxon>Fungi</taxon>
        <taxon>Dikarya</taxon>
        <taxon>Ascomycota</taxon>
        <taxon>Saccharomycotina</taxon>
        <taxon>Saccharomycetes</taxon>
        <taxon>Saccharomycetales</taxon>
        <taxon>Saccharomycetaceae</taxon>
        <taxon>Nakaseomyces</taxon>
    </lineage>
</organism>